<reference evidence="1 2" key="1">
    <citation type="submission" date="2010-04" db="EMBL/GenBank/DDBJ databases">
        <title>Complete sequence of chromosome 1 of Burkholderia sp. CCGE1002.</title>
        <authorList>
            <consortium name="US DOE Joint Genome Institute"/>
            <person name="Lucas S."/>
            <person name="Copeland A."/>
            <person name="Lapidus A."/>
            <person name="Cheng J.-F."/>
            <person name="Bruce D."/>
            <person name="Goodwin L."/>
            <person name="Pitluck S."/>
            <person name="Chertkov O."/>
            <person name="Detter J.C."/>
            <person name="Han C."/>
            <person name="Tapia R."/>
            <person name="Land M."/>
            <person name="Hauser L."/>
            <person name="Kyrpides N."/>
            <person name="Ovchinnikova G."/>
            <person name="Martinez-Romero E."/>
            <person name="Hernandez M.A.R."/>
            <person name="Tiedje J.M."/>
            <person name="Woyke T."/>
        </authorList>
    </citation>
    <scope>NUCLEOTIDE SEQUENCE [LARGE SCALE GENOMIC DNA]</scope>
    <source>
        <strain evidence="1 2">CCGE1002</strain>
    </source>
</reference>
<protein>
    <submittedName>
        <fullName evidence="1">Uncharacterized protein</fullName>
    </submittedName>
</protein>
<dbReference type="EMBL" id="CP002013">
    <property type="protein sequence ID" value="ADG14650.1"/>
    <property type="molecule type" value="Genomic_DNA"/>
</dbReference>
<evidence type="ECO:0000313" key="2">
    <source>
        <dbReference type="Proteomes" id="UP000002190"/>
    </source>
</evidence>
<dbReference type="GeneID" id="301091928"/>
<dbReference type="KEGG" id="bge:BC1002_0549"/>
<organism evidence="1 2">
    <name type="scientific">Paraburkholderia atlantica</name>
    <dbReference type="NCBI Taxonomy" id="2654982"/>
    <lineage>
        <taxon>Bacteria</taxon>
        <taxon>Pseudomonadati</taxon>
        <taxon>Pseudomonadota</taxon>
        <taxon>Betaproteobacteria</taxon>
        <taxon>Burkholderiales</taxon>
        <taxon>Burkholderiaceae</taxon>
        <taxon>Paraburkholderia</taxon>
    </lineage>
</organism>
<dbReference type="RefSeq" id="WP_013088544.1">
    <property type="nucleotide sequence ID" value="NC_014117.1"/>
</dbReference>
<accession>D5WC95</accession>
<dbReference type="AlphaFoldDB" id="D5WC95"/>
<dbReference type="Proteomes" id="UP000002190">
    <property type="component" value="Chromosome 1"/>
</dbReference>
<dbReference type="STRING" id="640511.BC1002_0549"/>
<proteinExistence type="predicted"/>
<dbReference type="HOGENOM" id="CLU_1472587_0_0_4"/>
<name>D5WC95_PARAM</name>
<reference evidence="1 2" key="2">
    <citation type="journal article" date="2012" name="J. Bacteriol.">
        <title>Genome Sequences of Burkholderia sp. Strains CCGE1002 and H160, Isolated from Legume Nodules in Mexico and Brazil.</title>
        <authorList>
            <person name="Ormeno-Orrillo E."/>
            <person name="Rogel M.A."/>
            <person name="Chueire L.M."/>
            <person name="Tiedje J.M."/>
            <person name="Martinez-Romero E."/>
            <person name="Hungria M."/>
        </authorList>
    </citation>
    <scope>NUCLEOTIDE SEQUENCE [LARGE SCALE GENOMIC DNA]</scope>
    <source>
        <strain evidence="1 2">CCGE1002</strain>
    </source>
</reference>
<sequence length="183" mass="20122">MKHPTVHTTAPITGVCATLLWDEGSFTVSCEVRYPILPSPPESQNSLSTLLDTRFGIGTPSFVVTAGTLSMLLDQQHRLTGLDFYTNPQRWTVTTSELADPTDATPHIETEFDQHGHAEDMGPPVVFYEPRHHTLYLSWGPVARWYGIAPALAIGVADDNRLTEIRLRGLTLPPRSSKSADVG</sequence>
<gene>
    <name evidence="1" type="ordered locus">BC1002_0549</name>
</gene>
<evidence type="ECO:0000313" key="1">
    <source>
        <dbReference type="EMBL" id="ADG14650.1"/>
    </source>
</evidence>
<dbReference type="eggNOG" id="ENOG502ZVNB">
    <property type="taxonomic scope" value="Bacteria"/>
</dbReference>